<evidence type="ECO:0000256" key="3">
    <source>
        <dbReference type="ARBA" id="ARBA00022485"/>
    </source>
</evidence>
<dbReference type="SMART" id="SM00729">
    <property type="entry name" value="Elp3"/>
    <property type="match status" value="1"/>
</dbReference>
<evidence type="ECO:0000256" key="9">
    <source>
        <dbReference type="ARBA" id="ARBA00023134"/>
    </source>
</evidence>
<accession>A0ABY5Y1N1</accession>
<evidence type="ECO:0000256" key="1">
    <source>
        <dbReference type="ARBA" id="ARBA00001966"/>
    </source>
</evidence>
<keyword evidence="11" id="KW-0456">Lyase</keyword>
<evidence type="ECO:0000259" key="13">
    <source>
        <dbReference type="PROSITE" id="PS51918"/>
    </source>
</evidence>
<dbReference type="Pfam" id="PF04055">
    <property type="entry name" value="Radical_SAM"/>
    <property type="match status" value="1"/>
</dbReference>
<dbReference type="SFLD" id="SFLDG01386">
    <property type="entry name" value="main_SPASM_domain-containing"/>
    <property type="match status" value="1"/>
</dbReference>
<evidence type="ECO:0000256" key="8">
    <source>
        <dbReference type="ARBA" id="ARBA00023014"/>
    </source>
</evidence>
<keyword evidence="15" id="KW-1185">Reference proteome</keyword>
<evidence type="ECO:0000256" key="5">
    <source>
        <dbReference type="ARBA" id="ARBA00022723"/>
    </source>
</evidence>
<dbReference type="Proteomes" id="UP001058120">
    <property type="component" value="Chromosome"/>
</dbReference>
<dbReference type="Gene3D" id="3.20.20.70">
    <property type="entry name" value="Aldolase class I"/>
    <property type="match status" value="1"/>
</dbReference>
<dbReference type="InterPro" id="IPR000385">
    <property type="entry name" value="MoaA_NifB_PqqE_Fe-S-bd_CS"/>
</dbReference>
<dbReference type="SUPFAM" id="SSF102114">
    <property type="entry name" value="Radical SAM enzymes"/>
    <property type="match status" value="1"/>
</dbReference>
<dbReference type="SFLD" id="SFLDG01067">
    <property type="entry name" value="SPASM/twitch_domain_containing"/>
    <property type="match status" value="1"/>
</dbReference>
<evidence type="ECO:0000313" key="14">
    <source>
        <dbReference type="EMBL" id="UWX05966.1"/>
    </source>
</evidence>
<dbReference type="InterPro" id="IPR040064">
    <property type="entry name" value="MoaA-like"/>
</dbReference>
<name>A0ABY5Y1N1_9BACT</name>
<dbReference type="PROSITE" id="PS51918">
    <property type="entry name" value="RADICAL_SAM"/>
    <property type="match status" value="1"/>
</dbReference>
<dbReference type="CDD" id="cd01335">
    <property type="entry name" value="Radical_SAM"/>
    <property type="match status" value="1"/>
</dbReference>
<dbReference type="NCBIfam" id="TIGR02666">
    <property type="entry name" value="moaA"/>
    <property type="match status" value="1"/>
</dbReference>
<keyword evidence="3" id="KW-0004">4Fe-4S</keyword>
<gene>
    <name evidence="14" type="primary">moaA</name>
    <name evidence="14" type="ORF">JBF11_01170</name>
</gene>
<evidence type="ECO:0000256" key="11">
    <source>
        <dbReference type="ARBA" id="ARBA00023239"/>
    </source>
</evidence>
<dbReference type="InterPro" id="IPR006638">
    <property type="entry name" value="Elp3/MiaA/NifB-like_rSAM"/>
</dbReference>
<organism evidence="14 15">
    <name type="scientific">Taurinivorans muris</name>
    <dbReference type="NCBI Taxonomy" id="2787751"/>
    <lineage>
        <taxon>Bacteria</taxon>
        <taxon>Pseudomonadati</taxon>
        <taxon>Thermodesulfobacteriota</taxon>
        <taxon>Desulfovibrionia</taxon>
        <taxon>Desulfovibrionales</taxon>
        <taxon>Desulfovibrionaceae</taxon>
        <taxon>Taurinivorans</taxon>
    </lineage>
</organism>
<dbReference type="EC" id="4.1.99.22" evidence="2"/>
<evidence type="ECO:0000256" key="6">
    <source>
        <dbReference type="ARBA" id="ARBA00022741"/>
    </source>
</evidence>
<keyword evidence="9" id="KW-0342">GTP-binding</keyword>
<dbReference type="SFLD" id="SFLDG01383">
    <property type="entry name" value="cyclic_pyranopterin_phosphate"/>
    <property type="match status" value="1"/>
</dbReference>
<dbReference type="InterPro" id="IPR007197">
    <property type="entry name" value="rSAM"/>
</dbReference>
<reference evidence="14" key="1">
    <citation type="submission" date="2020-12" db="EMBL/GenBank/DDBJ databases">
        <title>Taurinivorans muris gen. nov., sp. nov., fundamental and realized metabolic niche of a ubiquitous sulfidogenic bacterium in the murine intestine.</title>
        <authorList>
            <person name="Ye H."/>
            <person name="Hanson B.T."/>
            <person name="Loy A."/>
        </authorList>
    </citation>
    <scope>NUCLEOTIDE SEQUENCE</scope>
    <source>
        <strain evidence="14">LT0009</strain>
    </source>
</reference>
<feature type="domain" description="Radical SAM core" evidence="13">
    <location>
        <begin position="4"/>
        <end position="226"/>
    </location>
</feature>
<keyword evidence="5" id="KW-0479">Metal-binding</keyword>
<keyword evidence="10" id="KW-0501">Molybdenum cofactor biosynthesis</keyword>
<dbReference type="SFLD" id="SFLDS00029">
    <property type="entry name" value="Radical_SAM"/>
    <property type="match status" value="1"/>
</dbReference>
<dbReference type="InterPro" id="IPR010505">
    <property type="entry name" value="MoaA_twitch"/>
</dbReference>
<dbReference type="RefSeq" id="WP_334315561.1">
    <property type="nucleotide sequence ID" value="NZ_CP065938.1"/>
</dbReference>
<protein>
    <recommendedName>
        <fullName evidence="2">GTP 3',8-cyclase</fullName>
        <ecNumber evidence="2">4.1.99.22</ecNumber>
    </recommendedName>
</protein>
<dbReference type="PANTHER" id="PTHR22960">
    <property type="entry name" value="MOLYBDOPTERIN COFACTOR SYNTHESIS PROTEIN A"/>
    <property type="match status" value="1"/>
</dbReference>
<evidence type="ECO:0000313" key="15">
    <source>
        <dbReference type="Proteomes" id="UP001058120"/>
    </source>
</evidence>
<dbReference type="PROSITE" id="PS01305">
    <property type="entry name" value="MOAA_NIFB_PQQE"/>
    <property type="match status" value="1"/>
</dbReference>
<dbReference type="InterPro" id="IPR050105">
    <property type="entry name" value="MoCo_biosynth_MoaA/MoaC"/>
</dbReference>
<dbReference type="CDD" id="cd21117">
    <property type="entry name" value="Twitch_MoaA"/>
    <property type="match status" value="1"/>
</dbReference>
<keyword evidence="6" id="KW-0547">Nucleotide-binding</keyword>
<dbReference type="Pfam" id="PF06463">
    <property type="entry name" value="Mob_synth_C"/>
    <property type="match status" value="1"/>
</dbReference>
<evidence type="ECO:0000256" key="4">
    <source>
        <dbReference type="ARBA" id="ARBA00022691"/>
    </source>
</evidence>
<evidence type="ECO:0000256" key="7">
    <source>
        <dbReference type="ARBA" id="ARBA00023004"/>
    </source>
</evidence>
<evidence type="ECO:0000256" key="2">
    <source>
        <dbReference type="ARBA" id="ARBA00012167"/>
    </source>
</evidence>
<proteinExistence type="predicted"/>
<dbReference type="EMBL" id="CP065938">
    <property type="protein sequence ID" value="UWX05966.1"/>
    <property type="molecule type" value="Genomic_DNA"/>
</dbReference>
<keyword evidence="7" id="KW-0408">Iron</keyword>
<sequence length="324" mass="36468">MQDSFGRLIDYIRVSITDRCNLRCLYCMPENGIDLCGHDEVLRYEEFIRLCRIFAGLGIKKIKITGGEALVRKDALHLMKAIKSIEGIEQVTLTTNGILLEEYVDELVRIGINGINISLDSLDNSEYRKITRVGDVEKVKAGLKKALQYPRLKLKINCVPFDGDKQNILDLVALAQNNPLHVRFIEIMPIGEGKQFNYLKEDSIKALIEEKYGVMRFCYEKLGNGPSRYYSLQGFQGKIGFISAISHKFCHECNRVRLTCTGYLKTCLQYDIGVDLSALIRAGASDAMLENAIRKAVLAKPMEHSFLQKNISCEEQAKMAAIGG</sequence>
<keyword evidence="4" id="KW-0949">S-adenosyl-L-methionine</keyword>
<dbReference type="InterPro" id="IPR013785">
    <property type="entry name" value="Aldolase_TIM"/>
</dbReference>
<comment type="cofactor">
    <cofactor evidence="1">
        <name>[4Fe-4S] cluster</name>
        <dbReference type="ChEBI" id="CHEBI:49883"/>
    </cofactor>
</comment>
<keyword evidence="8" id="KW-0411">Iron-sulfur</keyword>
<dbReference type="InterPro" id="IPR058240">
    <property type="entry name" value="rSAM_sf"/>
</dbReference>
<evidence type="ECO:0000256" key="10">
    <source>
        <dbReference type="ARBA" id="ARBA00023150"/>
    </source>
</evidence>
<evidence type="ECO:0000256" key="12">
    <source>
        <dbReference type="ARBA" id="ARBA00048697"/>
    </source>
</evidence>
<dbReference type="InterPro" id="IPR013483">
    <property type="entry name" value="MoaA"/>
</dbReference>
<comment type="catalytic activity">
    <reaction evidence="12">
        <text>GTP + AH2 + S-adenosyl-L-methionine = (8S)-3',8-cyclo-7,8-dihydroguanosine 5'-triphosphate + 5'-deoxyadenosine + L-methionine + A + H(+)</text>
        <dbReference type="Rhea" id="RHEA:49576"/>
        <dbReference type="ChEBI" id="CHEBI:13193"/>
        <dbReference type="ChEBI" id="CHEBI:15378"/>
        <dbReference type="ChEBI" id="CHEBI:17319"/>
        <dbReference type="ChEBI" id="CHEBI:17499"/>
        <dbReference type="ChEBI" id="CHEBI:37565"/>
        <dbReference type="ChEBI" id="CHEBI:57844"/>
        <dbReference type="ChEBI" id="CHEBI:59789"/>
        <dbReference type="ChEBI" id="CHEBI:131766"/>
        <dbReference type="EC" id="4.1.99.22"/>
    </reaction>
</comment>
<dbReference type="PANTHER" id="PTHR22960:SF0">
    <property type="entry name" value="MOLYBDENUM COFACTOR BIOSYNTHESIS PROTEIN 1"/>
    <property type="match status" value="1"/>
</dbReference>